<reference evidence="2" key="2">
    <citation type="submission" date="2020-10" db="EMBL/GenBank/DDBJ databases">
        <authorList>
            <consortium name="NCBI Pathogen Detection Project"/>
        </authorList>
    </citation>
    <scope>NUCLEOTIDE SEQUENCE</scope>
    <source>
        <strain evidence="2">CAVp300</strain>
    </source>
</reference>
<comment type="caution">
    <text evidence="2">The sequence shown here is derived from an EMBL/GenBank/DDBJ whole genome shotgun (WGS) entry which is preliminary data.</text>
</comment>
<gene>
    <name evidence="1" type="ORF">I8531_001086</name>
    <name evidence="2" type="ORF">I8531_005656</name>
</gene>
<reference evidence="2" key="1">
    <citation type="journal article" date="2018" name="Genome Biol.">
        <title>SKESA: strategic k-mer extension for scrupulous assemblies.</title>
        <authorList>
            <person name="Souvorov A."/>
            <person name="Agarwala R."/>
            <person name="Lipman D.J."/>
        </authorList>
    </citation>
    <scope>NUCLEOTIDE SEQUENCE</scope>
    <source>
        <strain evidence="2">CAVp300</strain>
    </source>
</reference>
<accession>A0A9P3TEQ3</accession>
<name>A0A9P3TEQ3_KLUIN</name>
<sequence length="105" mass="11294">MSPLTWISIAFFAKGFGNNGWCILSDTSPKEIPGVSGEVFNSPGNIACIVTPLCIGYIPAVNLAILDVGAMGILSGVSYLPVIVSLKRLQIDPPYCRKRRNSIRL</sequence>
<dbReference type="Proteomes" id="UP000867740">
    <property type="component" value="Unassembled WGS sequence"/>
</dbReference>
<dbReference type="AlphaFoldDB" id="A0A9P3TEQ3"/>
<proteinExistence type="predicted"/>
<organism evidence="2 3">
    <name type="scientific">Kluyvera intermedia</name>
    <name type="common">Enterobacter intermedius</name>
    <dbReference type="NCBI Taxonomy" id="61648"/>
    <lineage>
        <taxon>Bacteria</taxon>
        <taxon>Pseudomonadati</taxon>
        <taxon>Pseudomonadota</taxon>
        <taxon>Gammaproteobacteria</taxon>
        <taxon>Enterobacterales</taxon>
        <taxon>Enterobacteriaceae</taxon>
        <taxon>Kluyvera</taxon>
    </lineage>
</organism>
<evidence type="ECO:0000313" key="1">
    <source>
        <dbReference type="EMBL" id="HAT3580824.1"/>
    </source>
</evidence>
<protein>
    <submittedName>
        <fullName evidence="2">Uncharacterized protein</fullName>
    </submittedName>
</protein>
<evidence type="ECO:0000313" key="3">
    <source>
        <dbReference type="Proteomes" id="UP000867740"/>
    </source>
</evidence>
<dbReference type="EMBL" id="DACSUM010000006">
    <property type="protein sequence ID" value="HAT3580824.1"/>
    <property type="molecule type" value="Genomic_DNA"/>
</dbReference>
<dbReference type="EMBL" id="DACSUM010000145">
    <property type="protein sequence ID" value="HAT3585228.1"/>
    <property type="molecule type" value="Genomic_DNA"/>
</dbReference>
<dbReference type="RefSeq" id="WP_047370756.1">
    <property type="nucleotide sequence ID" value="NZ_CABMNU010000005.1"/>
</dbReference>
<evidence type="ECO:0000313" key="2">
    <source>
        <dbReference type="EMBL" id="HAT3585228.1"/>
    </source>
</evidence>